<reference evidence="3 4" key="1">
    <citation type="submission" date="2019-06" db="EMBL/GenBank/DDBJ databases">
        <authorList>
            <person name="Jiang L."/>
        </authorList>
    </citation>
    <scope>NUCLEOTIDE SEQUENCE [LARGE SCALE GENOMIC DNA]</scope>
    <source>
        <strain evidence="3 4">YIM 48858</strain>
    </source>
</reference>
<feature type="domain" description="Putative Flp pilus-assembly TadG-like N-terminal" evidence="2">
    <location>
        <begin position="16"/>
        <end position="59"/>
    </location>
</feature>
<dbReference type="AlphaFoldDB" id="A0A5C4N337"/>
<evidence type="ECO:0000256" key="1">
    <source>
        <dbReference type="SAM" id="Phobius"/>
    </source>
</evidence>
<evidence type="ECO:0000313" key="3">
    <source>
        <dbReference type="EMBL" id="TNC59232.1"/>
    </source>
</evidence>
<protein>
    <recommendedName>
        <fullName evidence="2">Putative Flp pilus-assembly TadG-like N-terminal domain-containing protein</fullName>
    </recommendedName>
</protein>
<dbReference type="RefSeq" id="WP_246045588.1">
    <property type="nucleotide sequence ID" value="NZ_VDFV01000121.1"/>
</dbReference>
<comment type="caution">
    <text evidence="3">The sequence shown here is derived from an EMBL/GenBank/DDBJ whole genome shotgun (WGS) entry which is preliminary data.</text>
</comment>
<keyword evidence="4" id="KW-1185">Reference proteome</keyword>
<gene>
    <name evidence="3" type="ORF">FHG71_23020</name>
</gene>
<keyword evidence="1" id="KW-1133">Transmembrane helix</keyword>
<sequence>MRRFRDLRQDEEGTFIVFFALALAALLGMIALSFDLGRVASTQAELQSFADNVALAAAGELDGGSDAITRAQAA</sequence>
<keyword evidence="1" id="KW-0812">Transmembrane</keyword>
<evidence type="ECO:0000313" key="4">
    <source>
        <dbReference type="Proteomes" id="UP000305709"/>
    </source>
</evidence>
<dbReference type="Proteomes" id="UP000305709">
    <property type="component" value="Unassembled WGS sequence"/>
</dbReference>
<evidence type="ECO:0000259" key="2">
    <source>
        <dbReference type="Pfam" id="PF13400"/>
    </source>
</evidence>
<proteinExistence type="predicted"/>
<dbReference type="Pfam" id="PF13400">
    <property type="entry name" value="Tad"/>
    <property type="match status" value="1"/>
</dbReference>
<feature type="transmembrane region" description="Helical" evidence="1">
    <location>
        <begin position="12"/>
        <end position="34"/>
    </location>
</feature>
<organism evidence="3 4">
    <name type="scientific">Rubellimicrobium roseum</name>
    <dbReference type="NCBI Taxonomy" id="687525"/>
    <lineage>
        <taxon>Bacteria</taxon>
        <taxon>Pseudomonadati</taxon>
        <taxon>Pseudomonadota</taxon>
        <taxon>Alphaproteobacteria</taxon>
        <taxon>Rhodobacterales</taxon>
        <taxon>Roseobacteraceae</taxon>
        <taxon>Rubellimicrobium</taxon>
    </lineage>
</organism>
<accession>A0A5C4N337</accession>
<dbReference type="InterPro" id="IPR028087">
    <property type="entry name" value="Tad_N"/>
</dbReference>
<dbReference type="EMBL" id="VDFV01000121">
    <property type="protein sequence ID" value="TNC59232.1"/>
    <property type="molecule type" value="Genomic_DNA"/>
</dbReference>
<name>A0A5C4N337_9RHOB</name>
<feature type="non-terminal residue" evidence="3">
    <location>
        <position position="74"/>
    </location>
</feature>
<keyword evidence="1" id="KW-0472">Membrane</keyword>